<feature type="domain" description="DUF1541" evidence="3">
    <location>
        <begin position="81"/>
        <end position="132"/>
    </location>
</feature>
<organism evidence="4 5">
    <name type="scientific">Candidatus Enterococcus lowellii</name>
    <dbReference type="NCBI Taxonomy" id="2230877"/>
    <lineage>
        <taxon>Bacteria</taxon>
        <taxon>Bacillati</taxon>
        <taxon>Bacillota</taxon>
        <taxon>Bacilli</taxon>
        <taxon>Lactobacillales</taxon>
        <taxon>Enterococcaceae</taxon>
        <taxon>Enterococcus</taxon>
    </lineage>
</organism>
<proteinExistence type="predicted"/>
<protein>
    <recommendedName>
        <fullName evidence="3">DUF1541 domain-containing protein</fullName>
    </recommendedName>
</protein>
<sequence length="200" mass="21446">MKNRKILTVIGLSSLVILGACSSGTTQDSSHENHSTNTTVSEASTSTSVETSIASSEMMHHHDSGEIPPGMKEAENPKYPVGTHVTLTATHMPGMENAQATIVGAYDTTIYEVSYQPTNGGAEVKNHKWVVQEELEDSEEVASAGDTVVLEAEHMEGMKGANATVDEAIQGTVYVVDYEPADGGEMMMNHMWVTEAEITE</sequence>
<keyword evidence="2" id="KW-0732">Signal</keyword>
<feature type="domain" description="DUF1541" evidence="3">
    <location>
        <begin position="145"/>
        <end position="195"/>
    </location>
</feature>
<feature type="region of interest" description="Disordered" evidence="1">
    <location>
        <begin position="24"/>
        <end position="65"/>
    </location>
</feature>
<feature type="compositionally biased region" description="Low complexity" evidence="1">
    <location>
        <begin position="35"/>
        <end position="56"/>
    </location>
</feature>
<evidence type="ECO:0000313" key="5">
    <source>
        <dbReference type="Proteomes" id="UP000664701"/>
    </source>
</evidence>
<evidence type="ECO:0000259" key="3">
    <source>
        <dbReference type="Pfam" id="PF07563"/>
    </source>
</evidence>
<name>A0ABZ2SQ21_9ENTE</name>
<feature type="chain" id="PRO_5046724530" description="DUF1541 domain-containing protein" evidence="2">
    <location>
        <begin position="23"/>
        <end position="200"/>
    </location>
</feature>
<keyword evidence="5" id="KW-1185">Reference proteome</keyword>
<accession>A0ABZ2SQ21</accession>
<gene>
    <name evidence="4" type="ORF">DOK78_001139</name>
</gene>
<reference evidence="4 5" key="1">
    <citation type="submission" date="2024-03" db="EMBL/GenBank/DDBJ databases">
        <title>The Genome Sequence of Enterococcus sp. DIV2402.</title>
        <authorList>
            <consortium name="The Broad Institute Genomics Platform"/>
            <consortium name="The Broad Institute Microbial Omics Core"/>
            <consortium name="The Broad Institute Genomic Center for Infectious Diseases"/>
            <person name="Earl A."/>
            <person name="Manson A."/>
            <person name="Gilmore M."/>
            <person name="Schwartman J."/>
            <person name="Shea T."/>
            <person name="Abouelleil A."/>
            <person name="Cao P."/>
            <person name="Chapman S."/>
            <person name="Cusick C."/>
            <person name="Young S."/>
            <person name="Neafsey D."/>
            <person name="Nusbaum C."/>
            <person name="Birren B."/>
        </authorList>
    </citation>
    <scope>NUCLEOTIDE SEQUENCE [LARGE SCALE GENOMIC DNA]</scope>
    <source>
        <strain evidence="4 5">DIV2402</strain>
    </source>
</reference>
<evidence type="ECO:0000313" key="4">
    <source>
        <dbReference type="EMBL" id="WYJ76506.1"/>
    </source>
</evidence>
<dbReference type="Gene3D" id="2.30.30.1210">
    <property type="entry name" value="Domain of unknown function DUF1541"/>
    <property type="match status" value="1"/>
</dbReference>
<evidence type="ECO:0000256" key="2">
    <source>
        <dbReference type="SAM" id="SignalP"/>
    </source>
</evidence>
<evidence type="ECO:0000256" key="1">
    <source>
        <dbReference type="SAM" id="MobiDB-lite"/>
    </source>
</evidence>
<dbReference type="InterPro" id="IPR011438">
    <property type="entry name" value="DUF1541"/>
</dbReference>
<dbReference type="Proteomes" id="UP000664701">
    <property type="component" value="Chromosome"/>
</dbReference>
<dbReference type="PROSITE" id="PS51257">
    <property type="entry name" value="PROKAR_LIPOPROTEIN"/>
    <property type="match status" value="1"/>
</dbReference>
<feature type="signal peptide" evidence="2">
    <location>
        <begin position="1"/>
        <end position="22"/>
    </location>
</feature>
<dbReference type="EMBL" id="CP147251">
    <property type="protein sequence ID" value="WYJ76506.1"/>
    <property type="molecule type" value="Genomic_DNA"/>
</dbReference>
<dbReference type="RefSeq" id="WP_207941379.1">
    <property type="nucleotide sequence ID" value="NZ_CP147251.1"/>
</dbReference>
<dbReference type="Pfam" id="PF07563">
    <property type="entry name" value="DUF1541"/>
    <property type="match status" value="2"/>
</dbReference>